<dbReference type="InterPro" id="IPR014284">
    <property type="entry name" value="RNA_pol_sigma-70_dom"/>
</dbReference>
<dbReference type="AlphaFoldDB" id="A0A0K1Q3T3"/>
<dbReference type="PANTHER" id="PTHR43133:SF46">
    <property type="entry name" value="RNA POLYMERASE SIGMA-70 FACTOR ECF SUBFAMILY"/>
    <property type="match status" value="1"/>
</dbReference>
<dbReference type="Gene3D" id="1.10.1740.10">
    <property type="match status" value="1"/>
</dbReference>
<dbReference type="SUPFAM" id="SSF88946">
    <property type="entry name" value="Sigma2 domain of RNA polymerase sigma factors"/>
    <property type="match status" value="1"/>
</dbReference>
<dbReference type="KEGG" id="llu:AKJ09_06713"/>
<feature type="domain" description="RNA polymerase sigma factor 70 region 4 type 2" evidence="6">
    <location>
        <begin position="106"/>
        <end position="154"/>
    </location>
</feature>
<keyword evidence="2" id="KW-0805">Transcription regulation</keyword>
<dbReference type="Pfam" id="PF04542">
    <property type="entry name" value="Sigma70_r2"/>
    <property type="match status" value="1"/>
</dbReference>
<evidence type="ECO:0000256" key="2">
    <source>
        <dbReference type="ARBA" id="ARBA00023015"/>
    </source>
</evidence>
<proteinExistence type="inferred from homology"/>
<accession>A0A0K1Q3T3</accession>
<dbReference type="SUPFAM" id="SSF88659">
    <property type="entry name" value="Sigma3 and sigma4 domains of RNA polymerase sigma factors"/>
    <property type="match status" value="1"/>
</dbReference>
<comment type="similarity">
    <text evidence="1">Belongs to the sigma-70 factor family. ECF subfamily.</text>
</comment>
<evidence type="ECO:0000256" key="4">
    <source>
        <dbReference type="ARBA" id="ARBA00023163"/>
    </source>
</evidence>
<dbReference type="InterPro" id="IPR007627">
    <property type="entry name" value="RNA_pol_sigma70_r2"/>
</dbReference>
<sequence>MNDTAALFRAHAAFVARFLCRLGIGRDEIEDMVQEVFLIVHRRGGFEEREAKATTYLAQIAFLLARDRRRLLKRRKTDVNDDLTEIVDPTINPEDRAALTEKIRLAERALQRLPPELCALFVLFELENESCGALAAAFDLPIGTVHSRLRLARREFINAYNRLKKEKLP</sequence>
<evidence type="ECO:0000259" key="5">
    <source>
        <dbReference type="Pfam" id="PF04542"/>
    </source>
</evidence>
<name>A0A0K1Q3T3_9BACT</name>
<dbReference type="GO" id="GO:0006352">
    <property type="term" value="P:DNA-templated transcription initiation"/>
    <property type="evidence" value="ECO:0007669"/>
    <property type="project" value="InterPro"/>
</dbReference>
<feature type="domain" description="RNA polymerase sigma-70 region 2" evidence="5">
    <location>
        <begin position="7"/>
        <end position="74"/>
    </location>
</feature>
<protein>
    <submittedName>
        <fullName evidence="7">RNA polymerase sigma factor RpoE</fullName>
    </submittedName>
</protein>
<dbReference type="PANTHER" id="PTHR43133">
    <property type="entry name" value="RNA POLYMERASE ECF-TYPE SIGMA FACTO"/>
    <property type="match status" value="1"/>
</dbReference>
<keyword evidence="4" id="KW-0804">Transcription</keyword>
<dbReference type="InterPro" id="IPR039425">
    <property type="entry name" value="RNA_pol_sigma-70-like"/>
</dbReference>
<dbReference type="InterPro" id="IPR036388">
    <property type="entry name" value="WH-like_DNA-bd_sf"/>
</dbReference>
<organism evidence="7 8">
    <name type="scientific">Labilithrix luteola</name>
    <dbReference type="NCBI Taxonomy" id="1391654"/>
    <lineage>
        <taxon>Bacteria</taxon>
        <taxon>Pseudomonadati</taxon>
        <taxon>Myxococcota</taxon>
        <taxon>Polyangia</taxon>
        <taxon>Polyangiales</taxon>
        <taxon>Labilitrichaceae</taxon>
        <taxon>Labilithrix</taxon>
    </lineage>
</organism>
<dbReference type="Gene3D" id="1.10.10.10">
    <property type="entry name" value="Winged helix-like DNA-binding domain superfamily/Winged helix DNA-binding domain"/>
    <property type="match status" value="1"/>
</dbReference>
<dbReference type="GO" id="GO:0016987">
    <property type="term" value="F:sigma factor activity"/>
    <property type="evidence" value="ECO:0007669"/>
    <property type="project" value="UniProtKB-KW"/>
</dbReference>
<dbReference type="InterPro" id="IPR013325">
    <property type="entry name" value="RNA_pol_sigma_r2"/>
</dbReference>
<reference evidence="7 8" key="1">
    <citation type="submission" date="2015-08" db="EMBL/GenBank/DDBJ databases">
        <authorList>
            <person name="Babu N.S."/>
            <person name="Beckwith C.J."/>
            <person name="Beseler K.G."/>
            <person name="Brison A."/>
            <person name="Carone J.V."/>
            <person name="Caskin T.P."/>
            <person name="Diamond M."/>
            <person name="Durham M.E."/>
            <person name="Foxe J.M."/>
            <person name="Go M."/>
            <person name="Henderson B.A."/>
            <person name="Jones I.B."/>
            <person name="McGettigan J.A."/>
            <person name="Micheletti S.J."/>
            <person name="Nasrallah M.E."/>
            <person name="Ortiz D."/>
            <person name="Piller C.R."/>
            <person name="Privatt S.R."/>
            <person name="Schneider S.L."/>
            <person name="Sharp S."/>
            <person name="Smith T.C."/>
            <person name="Stanton J.D."/>
            <person name="Ullery H.E."/>
            <person name="Wilson R.J."/>
            <person name="Serrano M.G."/>
            <person name="Buck G."/>
            <person name="Lee V."/>
            <person name="Wang Y."/>
            <person name="Carvalho R."/>
            <person name="Voegtly L."/>
            <person name="Shi R."/>
            <person name="Duckworth R."/>
            <person name="Johnson A."/>
            <person name="Loviza R."/>
            <person name="Walstead R."/>
            <person name="Shah Z."/>
            <person name="Kiflezghi M."/>
            <person name="Wade K."/>
            <person name="Ball S.L."/>
            <person name="Bradley K.W."/>
            <person name="Asai D.J."/>
            <person name="Bowman C.A."/>
            <person name="Russell D.A."/>
            <person name="Pope W.H."/>
            <person name="Jacobs-Sera D."/>
            <person name="Hendrix R.W."/>
            <person name="Hatfull G.F."/>
        </authorList>
    </citation>
    <scope>NUCLEOTIDE SEQUENCE [LARGE SCALE GENOMIC DNA]</scope>
    <source>
        <strain evidence="7 8">DSM 27648</strain>
    </source>
</reference>
<evidence type="ECO:0000256" key="3">
    <source>
        <dbReference type="ARBA" id="ARBA00023082"/>
    </source>
</evidence>
<evidence type="ECO:0000256" key="1">
    <source>
        <dbReference type="ARBA" id="ARBA00010641"/>
    </source>
</evidence>
<dbReference type="InterPro" id="IPR013324">
    <property type="entry name" value="RNA_pol_sigma_r3/r4-like"/>
</dbReference>
<keyword evidence="3" id="KW-0731">Sigma factor</keyword>
<evidence type="ECO:0000313" key="7">
    <source>
        <dbReference type="EMBL" id="AKV00050.1"/>
    </source>
</evidence>
<dbReference type="GO" id="GO:0003677">
    <property type="term" value="F:DNA binding"/>
    <property type="evidence" value="ECO:0007669"/>
    <property type="project" value="InterPro"/>
</dbReference>
<keyword evidence="8" id="KW-1185">Reference proteome</keyword>
<evidence type="ECO:0000259" key="6">
    <source>
        <dbReference type="Pfam" id="PF08281"/>
    </source>
</evidence>
<dbReference type="InterPro" id="IPR013249">
    <property type="entry name" value="RNA_pol_sigma70_r4_t2"/>
</dbReference>
<evidence type="ECO:0000313" key="8">
    <source>
        <dbReference type="Proteomes" id="UP000064967"/>
    </source>
</evidence>
<dbReference type="Pfam" id="PF08281">
    <property type="entry name" value="Sigma70_r4_2"/>
    <property type="match status" value="1"/>
</dbReference>
<dbReference type="Proteomes" id="UP000064967">
    <property type="component" value="Chromosome"/>
</dbReference>
<dbReference type="NCBIfam" id="TIGR02937">
    <property type="entry name" value="sigma70-ECF"/>
    <property type="match status" value="1"/>
</dbReference>
<dbReference type="EMBL" id="CP012333">
    <property type="protein sequence ID" value="AKV00050.1"/>
    <property type="molecule type" value="Genomic_DNA"/>
</dbReference>
<gene>
    <name evidence="7" type="ORF">AKJ09_06713</name>
</gene>
<dbReference type="STRING" id="1391654.AKJ09_06713"/>